<feature type="compositionally biased region" description="Gly residues" evidence="1">
    <location>
        <begin position="1"/>
        <end position="10"/>
    </location>
</feature>
<sequence length="222" mass="23234">MAASEFGGGPWKTAMSTASDSGGGRRKTTMTTASDSGGGLRTTVMTAASDSSGGLRKTAMTVEGRYGGAGYFRDDRQRSPPKVREVSTTWGAVGELHGMIPNSREDSWGGKSMTSGVKGGGKGFSKASEYVTIGQCSSNNNGSSCGVDKADDRPKEIVDKVVTKTSMDHKLNSKEKEISQDNSLCVDTSNTDGSKGSKKVGPNLRCVKRQARTTIGVTNSQI</sequence>
<feature type="compositionally biased region" description="Basic and acidic residues" evidence="1">
    <location>
        <begin position="168"/>
        <end position="179"/>
    </location>
</feature>
<feature type="compositionally biased region" description="Basic and acidic residues" evidence="1">
    <location>
        <begin position="72"/>
        <end position="85"/>
    </location>
</feature>
<name>A0A5N6RUU4_9ROSI</name>
<feature type="region of interest" description="Disordered" evidence="1">
    <location>
        <begin position="1"/>
        <end position="56"/>
    </location>
</feature>
<accession>A0A5N6RUU4</accession>
<evidence type="ECO:0000256" key="1">
    <source>
        <dbReference type="SAM" id="MobiDB-lite"/>
    </source>
</evidence>
<feature type="region of interest" description="Disordered" evidence="1">
    <location>
        <begin position="67"/>
        <end position="86"/>
    </location>
</feature>
<evidence type="ECO:0000313" key="3">
    <source>
        <dbReference type="Proteomes" id="UP000327013"/>
    </source>
</evidence>
<keyword evidence="3" id="KW-1185">Reference proteome</keyword>
<organism evidence="2 3">
    <name type="scientific">Carpinus fangiana</name>
    <dbReference type="NCBI Taxonomy" id="176857"/>
    <lineage>
        <taxon>Eukaryota</taxon>
        <taxon>Viridiplantae</taxon>
        <taxon>Streptophyta</taxon>
        <taxon>Embryophyta</taxon>
        <taxon>Tracheophyta</taxon>
        <taxon>Spermatophyta</taxon>
        <taxon>Magnoliopsida</taxon>
        <taxon>eudicotyledons</taxon>
        <taxon>Gunneridae</taxon>
        <taxon>Pentapetalae</taxon>
        <taxon>rosids</taxon>
        <taxon>fabids</taxon>
        <taxon>Fagales</taxon>
        <taxon>Betulaceae</taxon>
        <taxon>Carpinus</taxon>
    </lineage>
</organism>
<dbReference type="AlphaFoldDB" id="A0A5N6RUU4"/>
<feature type="region of interest" description="Disordered" evidence="1">
    <location>
        <begin position="168"/>
        <end position="202"/>
    </location>
</feature>
<dbReference type="EMBL" id="CM017328">
    <property type="protein sequence ID" value="KAE8124983.1"/>
    <property type="molecule type" value="Genomic_DNA"/>
</dbReference>
<gene>
    <name evidence="2" type="ORF">FH972_019822</name>
</gene>
<feature type="compositionally biased region" description="Polar residues" evidence="1">
    <location>
        <begin position="180"/>
        <end position="194"/>
    </location>
</feature>
<feature type="region of interest" description="Disordered" evidence="1">
    <location>
        <begin position="101"/>
        <end position="121"/>
    </location>
</feature>
<reference evidence="2 3" key="1">
    <citation type="submission" date="2019-06" db="EMBL/GenBank/DDBJ databases">
        <title>A chromosomal-level reference genome of Carpinus fangiana (Coryloideae, Betulaceae).</title>
        <authorList>
            <person name="Yang X."/>
            <person name="Wang Z."/>
            <person name="Zhang L."/>
            <person name="Hao G."/>
            <person name="Liu J."/>
            <person name="Yang Y."/>
        </authorList>
    </citation>
    <scope>NUCLEOTIDE SEQUENCE [LARGE SCALE GENOMIC DNA]</scope>
    <source>
        <strain evidence="2">Cfa_2016G</strain>
        <tissue evidence="2">Leaf</tissue>
    </source>
</reference>
<proteinExistence type="predicted"/>
<dbReference type="Proteomes" id="UP000327013">
    <property type="component" value="Chromosome 8"/>
</dbReference>
<feature type="compositionally biased region" description="Polar residues" evidence="1">
    <location>
        <begin position="43"/>
        <end position="52"/>
    </location>
</feature>
<evidence type="ECO:0000313" key="2">
    <source>
        <dbReference type="EMBL" id="KAE8124983.1"/>
    </source>
</evidence>
<protein>
    <submittedName>
        <fullName evidence="2">Uncharacterized protein</fullName>
    </submittedName>
</protein>